<name>A0A9Q0F9M1_9ROSI</name>
<dbReference type="Proteomes" id="UP001141552">
    <property type="component" value="Unassembled WGS sequence"/>
</dbReference>
<feature type="compositionally biased region" description="Basic residues" evidence="1">
    <location>
        <begin position="45"/>
        <end position="69"/>
    </location>
</feature>
<accession>A0A9Q0F9M1</accession>
<evidence type="ECO:0000313" key="3">
    <source>
        <dbReference type="Proteomes" id="UP001141552"/>
    </source>
</evidence>
<reference evidence="2" key="1">
    <citation type="submission" date="2022-02" db="EMBL/GenBank/DDBJ databases">
        <authorList>
            <person name="Henning P.M."/>
            <person name="McCubbin A.G."/>
            <person name="Shore J.S."/>
        </authorList>
    </citation>
    <scope>NUCLEOTIDE SEQUENCE</scope>
    <source>
        <strain evidence="2">F60SS</strain>
        <tissue evidence="2">Leaves</tissue>
    </source>
</reference>
<proteinExistence type="predicted"/>
<gene>
    <name evidence="2" type="ORF">Tsubulata_007371</name>
</gene>
<dbReference type="AlphaFoldDB" id="A0A9Q0F9M1"/>
<protein>
    <submittedName>
        <fullName evidence="2">Uncharacterized protein</fullName>
    </submittedName>
</protein>
<feature type="region of interest" description="Disordered" evidence="1">
    <location>
        <begin position="41"/>
        <end position="77"/>
    </location>
</feature>
<sequence>MALEFATSLLLLQTHQMHPLPSSGLQTQVQEPTFHMLCRRLLPVTHHRPRPKQTARPRRRIPLPPRARRLPQAPPPLRLFLPPSLPRLLPCRLQPGYGLHSPGLARRHPGPAREDEVLG</sequence>
<keyword evidence="3" id="KW-1185">Reference proteome</keyword>
<dbReference type="EMBL" id="JAKUCV010006427">
    <property type="protein sequence ID" value="KAJ4827381.1"/>
    <property type="molecule type" value="Genomic_DNA"/>
</dbReference>
<organism evidence="2 3">
    <name type="scientific">Turnera subulata</name>
    <dbReference type="NCBI Taxonomy" id="218843"/>
    <lineage>
        <taxon>Eukaryota</taxon>
        <taxon>Viridiplantae</taxon>
        <taxon>Streptophyta</taxon>
        <taxon>Embryophyta</taxon>
        <taxon>Tracheophyta</taxon>
        <taxon>Spermatophyta</taxon>
        <taxon>Magnoliopsida</taxon>
        <taxon>eudicotyledons</taxon>
        <taxon>Gunneridae</taxon>
        <taxon>Pentapetalae</taxon>
        <taxon>rosids</taxon>
        <taxon>fabids</taxon>
        <taxon>Malpighiales</taxon>
        <taxon>Passifloraceae</taxon>
        <taxon>Turnera</taxon>
    </lineage>
</organism>
<comment type="caution">
    <text evidence="2">The sequence shown here is derived from an EMBL/GenBank/DDBJ whole genome shotgun (WGS) entry which is preliminary data.</text>
</comment>
<feature type="region of interest" description="Disordered" evidence="1">
    <location>
        <begin position="96"/>
        <end position="119"/>
    </location>
</feature>
<reference evidence="2" key="2">
    <citation type="journal article" date="2023" name="Plants (Basel)">
        <title>Annotation of the Turnera subulata (Passifloraceae) Draft Genome Reveals the S-Locus Evolved after the Divergence of Turneroideae from Passifloroideae in a Stepwise Manner.</title>
        <authorList>
            <person name="Henning P.M."/>
            <person name="Roalson E.H."/>
            <person name="Mir W."/>
            <person name="McCubbin A.G."/>
            <person name="Shore J.S."/>
        </authorList>
    </citation>
    <scope>NUCLEOTIDE SEQUENCE</scope>
    <source>
        <strain evidence="2">F60SS</strain>
    </source>
</reference>
<evidence type="ECO:0000313" key="2">
    <source>
        <dbReference type="EMBL" id="KAJ4827381.1"/>
    </source>
</evidence>
<evidence type="ECO:0000256" key="1">
    <source>
        <dbReference type="SAM" id="MobiDB-lite"/>
    </source>
</evidence>